<gene>
    <name evidence="4" type="ORF">VitviT2T_028207</name>
</gene>
<evidence type="ECO:0000256" key="1">
    <source>
        <dbReference type="ARBA" id="ARBA00022603"/>
    </source>
</evidence>
<keyword evidence="5" id="KW-1185">Reference proteome</keyword>
<proteinExistence type="predicted"/>
<reference evidence="4 5" key="1">
    <citation type="journal article" date="2023" name="Hortic Res">
        <title>The complete reference genome for grapevine (Vitis vinifera L.) genetics and breeding.</title>
        <authorList>
            <person name="Shi X."/>
            <person name="Cao S."/>
            <person name="Wang X."/>
            <person name="Huang S."/>
            <person name="Wang Y."/>
            <person name="Liu Z."/>
            <person name="Liu W."/>
            <person name="Leng X."/>
            <person name="Peng Y."/>
            <person name="Wang N."/>
            <person name="Wang Y."/>
            <person name="Ma Z."/>
            <person name="Xu X."/>
            <person name="Zhang F."/>
            <person name="Xue H."/>
            <person name="Zhong H."/>
            <person name="Wang Y."/>
            <person name="Zhang K."/>
            <person name="Velt A."/>
            <person name="Avia K."/>
            <person name="Holtgrawe D."/>
            <person name="Grimplet J."/>
            <person name="Matus J.T."/>
            <person name="Ware D."/>
            <person name="Wu X."/>
            <person name="Wang H."/>
            <person name="Liu C."/>
            <person name="Fang Y."/>
            <person name="Rustenholz C."/>
            <person name="Cheng Z."/>
            <person name="Xiao H."/>
            <person name="Zhou Y."/>
        </authorList>
    </citation>
    <scope>NUCLEOTIDE SEQUENCE [LARGE SCALE GENOMIC DNA]</scope>
    <source>
        <strain evidence="5">cv. Pinot noir / PN40024</strain>
        <tissue evidence="4">Leaf</tissue>
    </source>
</reference>
<name>A0ABY9DSF0_VITVI</name>
<dbReference type="Pfam" id="PF00303">
    <property type="entry name" value="Thymidylat_synt"/>
    <property type="match status" value="1"/>
</dbReference>
<evidence type="ECO:0000313" key="5">
    <source>
        <dbReference type="Proteomes" id="UP001227230"/>
    </source>
</evidence>
<protein>
    <recommendedName>
        <fullName evidence="3">Thymidylate synthase/dCMP hydroxymethylase domain-containing protein</fullName>
    </recommendedName>
</protein>
<dbReference type="Proteomes" id="UP001227230">
    <property type="component" value="Chromosome 18"/>
</dbReference>
<keyword evidence="1" id="KW-0489">Methyltransferase</keyword>
<dbReference type="InterPro" id="IPR045097">
    <property type="entry name" value="Thymidate_synth/dCMP_Mease"/>
</dbReference>
<sequence length="95" mass="10725">MARRTALAKRLELYRSALVEIEEGVLLESLVQSFKRVQELLWFISGTTNAKVLQEKGIHIWDGNAPRDYLDSIVLEDKDEGPVSDFNGSEAGNEF</sequence>
<dbReference type="SUPFAM" id="SSF55831">
    <property type="entry name" value="Thymidylate synthase/dCMP hydroxymethylase"/>
    <property type="match status" value="1"/>
</dbReference>
<evidence type="ECO:0000256" key="2">
    <source>
        <dbReference type="ARBA" id="ARBA00022679"/>
    </source>
</evidence>
<dbReference type="PANTHER" id="PTHR11548:SF2">
    <property type="entry name" value="THYMIDYLATE SYNTHASE"/>
    <property type="match status" value="1"/>
</dbReference>
<dbReference type="InterPro" id="IPR023451">
    <property type="entry name" value="Thymidate_synth/dCMP_Mease_dom"/>
</dbReference>
<evidence type="ECO:0000259" key="3">
    <source>
        <dbReference type="Pfam" id="PF00303"/>
    </source>
</evidence>
<organism evidence="4 5">
    <name type="scientific">Vitis vinifera</name>
    <name type="common">Grape</name>
    <dbReference type="NCBI Taxonomy" id="29760"/>
    <lineage>
        <taxon>Eukaryota</taxon>
        <taxon>Viridiplantae</taxon>
        <taxon>Streptophyta</taxon>
        <taxon>Embryophyta</taxon>
        <taxon>Tracheophyta</taxon>
        <taxon>Spermatophyta</taxon>
        <taxon>Magnoliopsida</taxon>
        <taxon>eudicotyledons</taxon>
        <taxon>Gunneridae</taxon>
        <taxon>Pentapetalae</taxon>
        <taxon>rosids</taxon>
        <taxon>Vitales</taxon>
        <taxon>Vitaceae</taxon>
        <taxon>Viteae</taxon>
        <taxon>Vitis</taxon>
    </lineage>
</organism>
<evidence type="ECO:0000313" key="4">
    <source>
        <dbReference type="EMBL" id="WKA10643.1"/>
    </source>
</evidence>
<dbReference type="InterPro" id="IPR036926">
    <property type="entry name" value="Thymidate_synth/dCMP_Mease_sf"/>
</dbReference>
<dbReference type="PANTHER" id="PTHR11548">
    <property type="entry name" value="THYMIDYLATE SYNTHASE 1"/>
    <property type="match status" value="1"/>
</dbReference>
<feature type="domain" description="Thymidylate synthase/dCMP hydroxymethylase" evidence="3">
    <location>
        <begin position="36"/>
        <end position="72"/>
    </location>
</feature>
<dbReference type="Gene3D" id="3.30.572.10">
    <property type="entry name" value="Thymidylate synthase/dCMP hydroxymethylase domain"/>
    <property type="match status" value="1"/>
</dbReference>
<dbReference type="EMBL" id="CP126665">
    <property type="protein sequence ID" value="WKA10643.1"/>
    <property type="molecule type" value="Genomic_DNA"/>
</dbReference>
<accession>A0ABY9DSF0</accession>
<keyword evidence="2" id="KW-0808">Transferase</keyword>